<accession>A0A1J8Q6B8</accession>
<sequence length="48" mass="5356">MSLIKQDNIGLGNLLATDINLFDGEVDIKAPNVTRVMITKFLSQFLTF</sequence>
<dbReference type="EMBL" id="LVVM01002157">
    <property type="protein sequence ID" value="OJA17206.1"/>
    <property type="molecule type" value="Genomic_DNA"/>
</dbReference>
<dbReference type="OrthoDB" id="10498155at2759"/>
<keyword evidence="2" id="KW-1185">Reference proteome</keyword>
<organism evidence="1 2">
    <name type="scientific">Rhizopogon vesiculosus</name>
    <dbReference type="NCBI Taxonomy" id="180088"/>
    <lineage>
        <taxon>Eukaryota</taxon>
        <taxon>Fungi</taxon>
        <taxon>Dikarya</taxon>
        <taxon>Basidiomycota</taxon>
        <taxon>Agaricomycotina</taxon>
        <taxon>Agaricomycetes</taxon>
        <taxon>Agaricomycetidae</taxon>
        <taxon>Boletales</taxon>
        <taxon>Suillineae</taxon>
        <taxon>Rhizopogonaceae</taxon>
        <taxon>Rhizopogon</taxon>
    </lineage>
</organism>
<reference evidence="1 2" key="1">
    <citation type="submission" date="2016-03" db="EMBL/GenBank/DDBJ databases">
        <title>Comparative genomics of the ectomycorrhizal sister species Rhizopogon vinicolor and Rhizopogon vesiculosus (Basidiomycota: Boletales) reveals a divergence of the mating type B locus.</title>
        <authorList>
            <person name="Mujic A.B."/>
            <person name="Kuo A."/>
            <person name="Tritt A."/>
            <person name="Lipzen A."/>
            <person name="Chen C."/>
            <person name="Johnson J."/>
            <person name="Sharma A."/>
            <person name="Barry K."/>
            <person name="Grigoriev I.V."/>
            <person name="Spatafora J.W."/>
        </authorList>
    </citation>
    <scope>NUCLEOTIDE SEQUENCE [LARGE SCALE GENOMIC DNA]</scope>
    <source>
        <strain evidence="1 2">AM-OR11-056</strain>
    </source>
</reference>
<gene>
    <name evidence="1" type="ORF">AZE42_00198</name>
</gene>
<protein>
    <submittedName>
        <fullName evidence="1">Uncharacterized protein</fullName>
    </submittedName>
</protein>
<feature type="non-terminal residue" evidence="1">
    <location>
        <position position="48"/>
    </location>
</feature>
<evidence type="ECO:0000313" key="2">
    <source>
        <dbReference type="Proteomes" id="UP000183567"/>
    </source>
</evidence>
<comment type="caution">
    <text evidence="1">The sequence shown here is derived from an EMBL/GenBank/DDBJ whole genome shotgun (WGS) entry which is preliminary data.</text>
</comment>
<dbReference type="Proteomes" id="UP000183567">
    <property type="component" value="Unassembled WGS sequence"/>
</dbReference>
<dbReference type="AlphaFoldDB" id="A0A1J8Q6B8"/>
<name>A0A1J8Q6B8_9AGAM</name>
<proteinExistence type="predicted"/>
<evidence type="ECO:0000313" key="1">
    <source>
        <dbReference type="EMBL" id="OJA17206.1"/>
    </source>
</evidence>